<sequence length="529" mass="58420">MDWLLQAELFLLALATAGIVLGAIAWMERRQRRAPVSVFAEDTSATVFLFDGEAMIDSTPGARALLAAIPGQGSPWARLLTYLTPHFAELEARLLRLPLDGSLTLTSAPEKGNALMLQAELRGGLTRVVLTDPSHQVPSGGQDVMALRAMEEEINLLRDTAAKAPVLMWKERANGDVIWANQAYMLRASEVLAANQDLTWPLPRLFSEPVKRPGPAKPNEGKRHTLTLREGGEVWYEVSAHEERGEKMFFATPIDSLVTCETALRDFMITLTKTFAHLHVGLAIFDQHRQLVLFNPALMVLTGLPADFLTMRPSLLSVLDGMRDRNMIPEPKDYRSWRRQLMEMERAAASGLYEETWSLPGGQTYRVIGRPHPNGALALLIEDISSEMIRTRRFRADLEISQSVMDQLEEAIAVFSPGGQLVMSNEAYARLWGVDPAANLAEATLRSVSATWRDRCAPSPVWADLEDFAAQGGERSAWGADLRLLDGRMIAARFVPLAGGATMTGYRLSETASTSPKAIFMKDPGRKTA</sequence>
<dbReference type="Pfam" id="PF13188">
    <property type="entry name" value="PAS_8"/>
    <property type="match status" value="1"/>
</dbReference>
<dbReference type="InterPro" id="IPR035965">
    <property type="entry name" value="PAS-like_dom_sf"/>
</dbReference>
<organism evidence="2 3">
    <name type="scientific">Stagnihabitans tardus</name>
    <dbReference type="NCBI Taxonomy" id="2699202"/>
    <lineage>
        <taxon>Bacteria</taxon>
        <taxon>Pseudomonadati</taxon>
        <taxon>Pseudomonadota</taxon>
        <taxon>Alphaproteobacteria</taxon>
        <taxon>Rhodobacterales</taxon>
        <taxon>Paracoccaceae</taxon>
        <taxon>Stagnihabitans</taxon>
    </lineage>
</organism>
<dbReference type="AlphaFoldDB" id="A0AAE4YBC9"/>
<evidence type="ECO:0000313" key="2">
    <source>
        <dbReference type="EMBL" id="NBZ86815.1"/>
    </source>
</evidence>
<name>A0AAE4YBC9_9RHOB</name>
<keyword evidence="3" id="KW-1185">Reference proteome</keyword>
<protein>
    <submittedName>
        <fullName evidence="2">PAS domain-containing protein</fullName>
    </submittedName>
</protein>
<proteinExistence type="predicted"/>
<reference evidence="2" key="1">
    <citation type="submission" date="2020-01" db="EMBL/GenBank/DDBJ databases">
        <authorList>
            <person name="Chen W.-M."/>
        </authorList>
    </citation>
    <scope>NUCLEOTIDE SEQUENCE</scope>
    <source>
        <strain evidence="2">CYK-10</strain>
    </source>
</reference>
<dbReference type="RefSeq" id="WP_168773626.1">
    <property type="nucleotide sequence ID" value="NZ_JAABNR010000003.1"/>
</dbReference>
<dbReference type="Proteomes" id="UP001193501">
    <property type="component" value="Unassembled WGS sequence"/>
</dbReference>
<dbReference type="InterPro" id="IPR000014">
    <property type="entry name" value="PAS"/>
</dbReference>
<feature type="domain" description="PAS" evidence="1">
    <location>
        <begin position="402"/>
        <end position="446"/>
    </location>
</feature>
<comment type="caution">
    <text evidence="2">The sequence shown here is derived from an EMBL/GenBank/DDBJ whole genome shotgun (WGS) entry which is preliminary data.</text>
</comment>
<evidence type="ECO:0000259" key="1">
    <source>
        <dbReference type="Pfam" id="PF13188"/>
    </source>
</evidence>
<gene>
    <name evidence="2" type="ORF">GV832_04415</name>
</gene>
<dbReference type="SUPFAM" id="SSF55785">
    <property type="entry name" value="PYP-like sensor domain (PAS domain)"/>
    <property type="match status" value="1"/>
</dbReference>
<dbReference type="Pfam" id="PF12860">
    <property type="entry name" value="PAS_7"/>
    <property type="match status" value="1"/>
</dbReference>
<accession>A0AAE4YBC9</accession>
<dbReference type="EMBL" id="JAABNR010000003">
    <property type="protein sequence ID" value="NBZ86815.1"/>
    <property type="molecule type" value="Genomic_DNA"/>
</dbReference>
<evidence type="ECO:0000313" key="3">
    <source>
        <dbReference type="Proteomes" id="UP001193501"/>
    </source>
</evidence>